<feature type="region of interest" description="Disordered" evidence="1">
    <location>
        <begin position="47"/>
        <end position="69"/>
    </location>
</feature>
<feature type="region of interest" description="Disordered" evidence="1">
    <location>
        <begin position="105"/>
        <end position="125"/>
    </location>
</feature>
<organism evidence="2 3">
    <name type="scientific">Stylosanthes scabra</name>
    <dbReference type="NCBI Taxonomy" id="79078"/>
    <lineage>
        <taxon>Eukaryota</taxon>
        <taxon>Viridiplantae</taxon>
        <taxon>Streptophyta</taxon>
        <taxon>Embryophyta</taxon>
        <taxon>Tracheophyta</taxon>
        <taxon>Spermatophyta</taxon>
        <taxon>Magnoliopsida</taxon>
        <taxon>eudicotyledons</taxon>
        <taxon>Gunneridae</taxon>
        <taxon>Pentapetalae</taxon>
        <taxon>rosids</taxon>
        <taxon>fabids</taxon>
        <taxon>Fabales</taxon>
        <taxon>Fabaceae</taxon>
        <taxon>Papilionoideae</taxon>
        <taxon>50 kb inversion clade</taxon>
        <taxon>dalbergioids sensu lato</taxon>
        <taxon>Dalbergieae</taxon>
        <taxon>Pterocarpus clade</taxon>
        <taxon>Stylosanthes</taxon>
    </lineage>
</organism>
<dbReference type="EMBL" id="JASCZI010271990">
    <property type="protein sequence ID" value="MED6218894.1"/>
    <property type="molecule type" value="Genomic_DNA"/>
</dbReference>
<proteinExistence type="predicted"/>
<comment type="caution">
    <text evidence="2">The sequence shown here is derived from an EMBL/GenBank/DDBJ whole genome shotgun (WGS) entry which is preliminary data.</text>
</comment>
<accession>A0ABU6ZBD7</accession>
<feature type="region of interest" description="Disordered" evidence="1">
    <location>
        <begin position="277"/>
        <end position="302"/>
    </location>
</feature>
<dbReference type="Proteomes" id="UP001341840">
    <property type="component" value="Unassembled WGS sequence"/>
</dbReference>
<sequence>MRVSKRLHEIMHEIRTMRAPHEWIRDDLFDRLVEFWRQEDYKKLKQTNKRNKASVTGGSLHTGGSTTYEATRKKMTLELGRTPTQSEVFARTHTQKEDRLWVDKRSDDVNFGDPDDDDTASGPPDLREQVTLLNMEISQQAVTHAQRVATAEAVYAVKTQPQEVSELKNAYSDMYNFQTCHPAATASISIPETKEKKQLIAVVVVKNQAPPCHHGRHTASQLLLLDGDFCRVFCSRLLPLPLRRRALLLLRCHSVVLVPVPSPLAAAPPLLLPIPTARSSGGSERSSVRSGKSSGGSGRMGSEGEQLLWWKGVVVAASSFLNCRWCLYHCCSLPQLCLYFKFFE</sequence>
<keyword evidence="3" id="KW-1185">Reference proteome</keyword>
<reference evidence="2 3" key="1">
    <citation type="journal article" date="2023" name="Plants (Basel)">
        <title>Bridging the Gap: Combining Genomics and Transcriptomics Approaches to Understand Stylosanthes scabra, an Orphan Legume from the Brazilian Caatinga.</title>
        <authorList>
            <person name="Ferreira-Neto J.R.C."/>
            <person name="da Silva M.D."/>
            <person name="Binneck E."/>
            <person name="de Melo N.F."/>
            <person name="da Silva R.H."/>
            <person name="de Melo A.L.T.M."/>
            <person name="Pandolfi V."/>
            <person name="Bustamante F.O."/>
            <person name="Brasileiro-Vidal A.C."/>
            <person name="Benko-Iseppon A.M."/>
        </authorList>
    </citation>
    <scope>NUCLEOTIDE SEQUENCE [LARGE SCALE GENOMIC DNA]</scope>
    <source>
        <tissue evidence="2">Leaves</tissue>
    </source>
</reference>
<protein>
    <submittedName>
        <fullName evidence="2">Uncharacterized protein</fullName>
    </submittedName>
</protein>
<dbReference type="Pfam" id="PF03004">
    <property type="entry name" value="Transposase_24"/>
    <property type="match status" value="1"/>
</dbReference>
<feature type="compositionally biased region" description="Low complexity" evidence="1">
    <location>
        <begin position="278"/>
        <end position="292"/>
    </location>
</feature>
<evidence type="ECO:0000256" key="1">
    <source>
        <dbReference type="SAM" id="MobiDB-lite"/>
    </source>
</evidence>
<dbReference type="InterPro" id="IPR004252">
    <property type="entry name" value="Probable_transposase_24"/>
</dbReference>
<gene>
    <name evidence="2" type="ORF">PIB30_030784</name>
</gene>
<evidence type="ECO:0000313" key="3">
    <source>
        <dbReference type="Proteomes" id="UP001341840"/>
    </source>
</evidence>
<feature type="compositionally biased region" description="Low complexity" evidence="1">
    <location>
        <begin position="54"/>
        <end position="67"/>
    </location>
</feature>
<name>A0ABU6ZBD7_9FABA</name>
<evidence type="ECO:0000313" key="2">
    <source>
        <dbReference type="EMBL" id="MED6218894.1"/>
    </source>
</evidence>